<accession>A0A0F9GIN0</accession>
<sequence length="630" mass="68503">DTGNKVKSYFPNLTIGNNDTGKLAFKNASGVERAFFLMDEGRGAILTIDGDTDIEMNPNNTNAATFKADGSLALGEIWLLDDQIWDNSDLANGAITINNVGKDGGTTQFKNFAVNDGKGNQIAKFEGSTGAMTSPTQPAFLAYNSESDLDVTGDATYVTVDFNTEIFDQGGDFAADTFTAPVDGRYLLATSVLLGGLEFAIPAKGAGKARNVSRSISRATKDVKAAANDLGIRTDLNNMGADIVDAAARIAPEERALNAPALQQAMREANIEARNRKNLLFEDAKRTRAFVETRAVRGLADDLQTGLARDFDLGSPRMTEVVRALDDLRSSDLNFAVDGPIATKLNDLMAARRRVNTRFSKNPDAASANLALTQIKRGIDDFLDNEFNIAAIDQGKSALSGDTAAVKAWKKAIDANTQWRKNFSDDKAIANLIKEDATPNQIRQWLVGASVMGGRKQAVLTIQRMKRVLGDDHPAIRGIRFDQLFELAAPLLKDQPNFNQFVRNYESALRLNAPLMRELNLTTGNMRELVDFAKVQTRLPPTRAMFSSDLPTMMARVFVGHDIAKAGLRVNIFRDVARRVPFLDVATISKKQILAEIARVKIGEPAIPKNGVLAAQFITSAALTGLQQEQ</sequence>
<dbReference type="InterPro" id="IPR008983">
    <property type="entry name" value="Tumour_necrosis_fac-like_dom"/>
</dbReference>
<name>A0A0F9GIN0_9ZZZZ</name>
<proteinExistence type="predicted"/>
<comment type="caution">
    <text evidence="1">The sequence shown here is derived from an EMBL/GenBank/DDBJ whole genome shotgun (WGS) entry which is preliminary data.</text>
</comment>
<reference evidence="1" key="1">
    <citation type="journal article" date="2015" name="Nature">
        <title>Complex archaea that bridge the gap between prokaryotes and eukaryotes.</title>
        <authorList>
            <person name="Spang A."/>
            <person name="Saw J.H."/>
            <person name="Jorgensen S.L."/>
            <person name="Zaremba-Niedzwiedzka K."/>
            <person name="Martijn J."/>
            <person name="Lind A.E."/>
            <person name="van Eijk R."/>
            <person name="Schleper C."/>
            <person name="Guy L."/>
            <person name="Ettema T.J."/>
        </authorList>
    </citation>
    <scope>NUCLEOTIDE SEQUENCE</scope>
</reference>
<gene>
    <name evidence="1" type="ORF">LCGC14_2116590</name>
</gene>
<protein>
    <submittedName>
        <fullName evidence="1">Uncharacterized protein</fullName>
    </submittedName>
</protein>
<dbReference type="AlphaFoldDB" id="A0A0F9GIN0"/>
<dbReference type="SUPFAM" id="SSF49842">
    <property type="entry name" value="TNF-like"/>
    <property type="match status" value="1"/>
</dbReference>
<evidence type="ECO:0000313" key="1">
    <source>
        <dbReference type="EMBL" id="KKL69275.1"/>
    </source>
</evidence>
<dbReference type="Gene3D" id="2.60.120.40">
    <property type="match status" value="1"/>
</dbReference>
<organism evidence="1">
    <name type="scientific">marine sediment metagenome</name>
    <dbReference type="NCBI Taxonomy" id="412755"/>
    <lineage>
        <taxon>unclassified sequences</taxon>
        <taxon>metagenomes</taxon>
        <taxon>ecological metagenomes</taxon>
    </lineage>
</organism>
<dbReference type="EMBL" id="LAZR01026264">
    <property type="protein sequence ID" value="KKL69275.1"/>
    <property type="molecule type" value="Genomic_DNA"/>
</dbReference>
<feature type="non-terminal residue" evidence="1">
    <location>
        <position position="1"/>
    </location>
</feature>